<organism evidence="13 14">
    <name type="scientific">Paracidovorax wautersii</name>
    <dbReference type="NCBI Taxonomy" id="1177982"/>
    <lineage>
        <taxon>Bacteria</taxon>
        <taxon>Pseudomonadati</taxon>
        <taxon>Pseudomonadota</taxon>
        <taxon>Betaproteobacteria</taxon>
        <taxon>Burkholderiales</taxon>
        <taxon>Comamonadaceae</taxon>
        <taxon>Paracidovorax</taxon>
    </lineage>
</organism>
<keyword evidence="14" id="KW-1185">Reference proteome</keyword>
<dbReference type="SUPFAM" id="SSF52540">
    <property type="entry name" value="P-loop containing nucleoside triphosphate hydrolases"/>
    <property type="match status" value="1"/>
</dbReference>
<feature type="binding site" evidence="11">
    <location>
        <position position="146"/>
    </location>
    <ligand>
        <name>[4Fe-4S] cluster</name>
        <dbReference type="ChEBI" id="CHEBI:49883"/>
    </ligand>
</feature>
<name>A0ABU1I9U1_9BURK</name>
<dbReference type="InterPro" id="IPR010614">
    <property type="entry name" value="RAD3-like_helicase_DEAD"/>
</dbReference>
<comment type="cofactor">
    <cofactor evidence="11">
        <name>[4Fe-4S] cluster</name>
        <dbReference type="ChEBI" id="CHEBI:49883"/>
    </cofactor>
    <text evidence="11">Binds 1 [4Fe-4S] cluster.</text>
</comment>
<dbReference type="Gene3D" id="3.40.50.300">
    <property type="entry name" value="P-loop containing nucleotide triphosphate hydrolases"/>
    <property type="match status" value="2"/>
</dbReference>
<dbReference type="SMART" id="SM00491">
    <property type="entry name" value="HELICc2"/>
    <property type="match status" value="1"/>
</dbReference>
<keyword evidence="6 11" id="KW-0067">ATP-binding</keyword>
<comment type="function">
    <text evidence="11">DNA-dependent ATPase and 5'-3' DNA helicase. Unwinds D-loops, R-loops, forked DNA and G-quadruplex DNA.</text>
</comment>
<dbReference type="PANTHER" id="PTHR11472:SF59">
    <property type="entry name" value="ATP-DEPENDENT DNA HELICASE DING"/>
    <property type="match status" value="1"/>
</dbReference>
<evidence type="ECO:0000259" key="12">
    <source>
        <dbReference type="PROSITE" id="PS51193"/>
    </source>
</evidence>
<dbReference type="Proteomes" id="UP001267710">
    <property type="component" value="Unassembled WGS sequence"/>
</dbReference>
<dbReference type="Pfam" id="PF06733">
    <property type="entry name" value="DEAD_2"/>
    <property type="match status" value="1"/>
</dbReference>
<dbReference type="PROSITE" id="PS51193">
    <property type="entry name" value="HELICASE_ATP_BIND_2"/>
    <property type="match status" value="1"/>
</dbReference>
<evidence type="ECO:0000313" key="13">
    <source>
        <dbReference type="EMBL" id="MDR6213602.1"/>
    </source>
</evidence>
<evidence type="ECO:0000256" key="9">
    <source>
        <dbReference type="ARBA" id="ARBA00023125"/>
    </source>
</evidence>
<accession>A0ABU1I9U1</accession>
<feature type="domain" description="Helicase ATP-binding" evidence="12">
    <location>
        <begin position="22"/>
        <end position="337"/>
    </location>
</feature>
<dbReference type="InterPro" id="IPR014001">
    <property type="entry name" value="Helicase_ATP-bd"/>
</dbReference>
<keyword evidence="7 11" id="KW-0408">Iron</keyword>
<dbReference type="GO" id="GO:0016787">
    <property type="term" value="F:hydrolase activity"/>
    <property type="evidence" value="ECO:0007669"/>
    <property type="project" value="UniProtKB-KW"/>
</dbReference>
<dbReference type="SMART" id="SM00487">
    <property type="entry name" value="DEXDc"/>
    <property type="match status" value="1"/>
</dbReference>
<dbReference type="EC" id="5.6.2.3" evidence="11"/>
<dbReference type="PANTHER" id="PTHR11472">
    <property type="entry name" value="DNA REPAIR DEAD HELICASE RAD3/XP-D SUBFAMILY MEMBER"/>
    <property type="match status" value="1"/>
</dbReference>
<proteinExistence type="inferred from homology"/>
<evidence type="ECO:0000256" key="10">
    <source>
        <dbReference type="ARBA" id="ARBA00023235"/>
    </source>
</evidence>
<keyword evidence="2 11" id="KW-0479">Metal-binding</keyword>
<dbReference type="HAMAP" id="MF_02205">
    <property type="entry name" value="DinG_proteobact"/>
    <property type="match status" value="1"/>
</dbReference>
<feature type="binding site" evidence="11">
    <location>
        <position position="230"/>
    </location>
    <ligand>
        <name>[4Fe-4S] cluster</name>
        <dbReference type="ChEBI" id="CHEBI:49883"/>
    </ligand>
</feature>
<dbReference type="GO" id="GO:0003678">
    <property type="term" value="F:DNA helicase activity"/>
    <property type="evidence" value="ECO:0007669"/>
    <property type="project" value="UniProtKB-EC"/>
</dbReference>
<protein>
    <recommendedName>
        <fullName evidence="11">ATP-dependent DNA helicase DinG</fullName>
        <ecNumber evidence="11">5.6.2.3</ecNumber>
    </recommendedName>
    <alternativeName>
        <fullName evidence="11">DNA 5'-3' helicase DinG</fullName>
    </alternativeName>
</protein>
<keyword evidence="5 11" id="KW-0347">Helicase</keyword>
<dbReference type="Pfam" id="PF13307">
    <property type="entry name" value="Helicase_C_2"/>
    <property type="match status" value="1"/>
</dbReference>
<keyword evidence="4 11" id="KW-0378">Hydrolase</keyword>
<evidence type="ECO:0000256" key="7">
    <source>
        <dbReference type="ARBA" id="ARBA00023004"/>
    </source>
</evidence>
<comment type="caution">
    <text evidence="13">The sequence shown here is derived from an EMBL/GenBank/DDBJ whole genome shotgun (WGS) entry which is preliminary data.</text>
</comment>
<sequence>MPHYYCMSQQEWAAQALQSFDAVVGATEGFRSRAGQRRMAEQVAHTFAQAQLGKLEEGGDEASGGDAPAPTRSIAVVQAGTGVGKSLAYSVPAIAMAVARGTRVVISTATVALQEQLVNKDLPALAARMEQPFKFALAKGRGRFVCKLKLERLATGGTAEGDAPDDDLFAEEEAEQRAKRPRHESEARMKFYASMADALATAGWDGDRDTLDTPPEPEVWSPVAAEASSCTGKHCPVFSQCTYYDRRKALVAAQVIVANHDLLLSSLGARLLPELDNCLLVLDEAHHLPATALQQFACEADLSRLTWIDKLSSRALRVGALVEVEEIADIPQHAARLRTALTEAARLVMDVYGEELRAPRPGWGGRARAQAPGVPTRARVPGGVLPAALVEPFSQAAHHAEGFLDALRAISKALRAEIRDKPDEARRLSTLYAQIGALAPRLEAVHAAAQLLLQDAPEGAVPAAKWFTLEVDGDYIVVKGHASPVLPGNTLRHQLWSAVRGAVLTSATLTSCGQFDFFLREAGLHGDAHVTTLEVPSPFDYALQGTLVATETTADPREAQAFTAEMVDCLLTDLALVESGALVLFTSRDQMRQAVDALPTAMRSTVLVQTALPRAQLLARHRERVANGEPSIIFGMQSFGEGLDLPGALCESLFITKLPFAPPDDPVGEARAEWLRAAGRDPFSELVVPATAIRLAQWVGRAIRTEEDRAHVYCYDKRLVRTSYGQRLLKGLPPFALERRSA</sequence>
<dbReference type="NCBIfam" id="NF008729">
    <property type="entry name" value="PRK11747.1"/>
    <property type="match status" value="1"/>
</dbReference>
<comment type="similarity">
    <text evidence="11">Belongs to the helicase family. DinG subfamily. Type 1 sub-subfamily.</text>
</comment>
<evidence type="ECO:0000256" key="5">
    <source>
        <dbReference type="ARBA" id="ARBA00022806"/>
    </source>
</evidence>
<dbReference type="InterPro" id="IPR027417">
    <property type="entry name" value="P-loop_NTPase"/>
</dbReference>
<evidence type="ECO:0000256" key="4">
    <source>
        <dbReference type="ARBA" id="ARBA00022801"/>
    </source>
</evidence>
<dbReference type="InterPro" id="IPR006555">
    <property type="entry name" value="ATP-dep_Helicase_C"/>
</dbReference>
<keyword evidence="1 11" id="KW-0004">4Fe-4S</keyword>
<keyword evidence="9 11" id="KW-0238">DNA-binding</keyword>
<keyword evidence="8 11" id="KW-0411">Iron-sulfur</keyword>
<evidence type="ECO:0000256" key="3">
    <source>
        <dbReference type="ARBA" id="ARBA00022741"/>
    </source>
</evidence>
<evidence type="ECO:0000256" key="2">
    <source>
        <dbReference type="ARBA" id="ARBA00022723"/>
    </source>
</evidence>
<feature type="binding site" evidence="11">
    <location>
        <position position="235"/>
    </location>
    <ligand>
        <name>[4Fe-4S] cluster</name>
        <dbReference type="ChEBI" id="CHEBI:49883"/>
    </ligand>
</feature>
<dbReference type="InterPro" id="IPR045028">
    <property type="entry name" value="DinG/Rad3-like"/>
</dbReference>
<dbReference type="InterPro" id="IPR014013">
    <property type="entry name" value="Helic_SF1/SF2_ATP-bd_DinG/Rad3"/>
</dbReference>
<evidence type="ECO:0000256" key="8">
    <source>
        <dbReference type="ARBA" id="ARBA00023014"/>
    </source>
</evidence>
<evidence type="ECO:0000256" key="1">
    <source>
        <dbReference type="ARBA" id="ARBA00022485"/>
    </source>
</evidence>
<evidence type="ECO:0000256" key="11">
    <source>
        <dbReference type="HAMAP-Rule" id="MF_02205"/>
    </source>
</evidence>
<evidence type="ECO:0000256" key="6">
    <source>
        <dbReference type="ARBA" id="ARBA00022840"/>
    </source>
</evidence>
<dbReference type="InterPro" id="IPR039000">
    <property type="entry name" value="DinG_proteobact"/>
</dbReference>
<feature type="binding site" evidence="11">
    <location>
        <position position="241"/>
    </location>
    <ligand>
        <name>[4Fe-4S] cluster</name>
        <dbReference type="ChEBI" id="CHEBI:49883"/>
    </ligand>
</feature>
<dbReference type="EMBL" id="JAVIZX010000001">
    <property type="protein sequence ID" value="MDR6213602.1"/>
    <property type="molecule type" value="Genomic_DNA"/>
</dbReference>
<reference evidence="13 14" key="1">
    <citation type="submission" date="2023-08" db="EMBL/GenBank/DDBJ databases">
        <title>Functional and genomic diversity of the sorghum phyllosphere microbiome.</title>
        <authorList>
            <person name="Shade A."/>
        </authorList>
    </citation>
    <scope>NUCLEOTIDE SEQUENCE [LARGE SCALE GENOMIC DNA]</scope>
    <source>
        <strain evidence="13 14">SORGH_AS_0335</strain>
    </source>
</reference>
<comment type="catalytic activity">
    <reaction evidence="11">
        <text>ATP + H2O = ADP + phosphate + H(+)</text>
        <dbReference type="Rhea" id="RHEA:13065"/>
        <dbReference type="ChEBI" id="CHEBI:15377"/>
        <dbReference type="ChEBI" id="CHEBI:15378"/>
        <dbReference type="ChEBI" id="CHEBI:30616"/>
        <dbReference type="ChEBI" id="CHEBI:43474"/>
        <dbReference type="ChEBI" id="CHEBI:456216"/>
        <dbReference type="EC" id="5.6.2.3"/>
    </reaction>
</comment>
<keyword evidence="3 11" id="KW-0547">Nucleotide-binding</keyword>
<evidence type="ECO:0000313" key="14">
    <source>
        <dbReference type="Proteomes" id="UP001267710"/>
    </source>
</evidence>
<gene>
    <name evidence="11" type="primary">dinG</name>
    <name evidence="13" type="ORF">QE399_001291</name>
</gene>
<keyword evidence="10 11" id="KW-0413">Isomerase</keyword>